<accession>A0ABT9VWF8</accession>
<feature type="domain" description="RDD" evidence="7">
    <location>
        <begin position="13"/>
        <end position="134"/>
    </location>
</feature>
<evidence type="ECO:0000259" key="7">
    <source>
        <dbReference type="Pfam" id="PF06271"/>
    </source>
</evidence>
<feature type="transmembrane region" description="Helical" evidence="6">
    <location>
        <begin position="56"/>
        <end position="75"/>
    </location>
</feature>
<evidence type="ECO:0000256" key="5">
    <source>
        <dbReference type="ARBA" id="ARBA00023136"/>
    </source>
</evidence>
<reference evidence="8 9" key="1">
    <citation type="submission" date="2023-07" db="EMBL/GenBank/DDBJ databases">
        <title>Genomic Encyclopedia of Type Strains, Phase IV (KMG-IV): sequencing the most valuable type-strain genomes for metagenomic binning, comparative biology and taxonomic classification.</title>
        <authorList>
            <person name="Goeker M."/>
        </authorList>
    </citation>
    <scope>NUCLEOTIDE SEQUENCE [LARGE SCALE GENOMIC DNA]</scope>
    <source>
        <strain evidence="8 9">DSM 12751</strain>
    </source>
</reference>
<keyword evidence="2" id="KW-1003">Cell membrane</keyword>
<dbReference type="PANTHER" id="PTHR36115">
    <property type="entry name" value="PROLINE-RICH ANTIGEN HOMOLOG-RELATED"/>
    <property type="match status" value="1"/>
</dbReference>
<dbReference type="Proteomes" id="UP001235840">
    <property type="component" value="Unassembled WGS sequence"/>
</dbReference>
<feature type="transmembrane region" description="Helical" evidence="6">
    <location>
        <begin position="20"/>
        <end position="44"/>
    </location>
</feature>
<comment type="subcellular location">
    <subcellularLocation>
        <location evidence="1">Cell membrane</location>
        <topology evidence="1">Multi-pass membrane protein</topology>
    </subcellularLocation>
</comment>
<comment type="caution">
    <text evidence="8">The sequence shown here is derived from an EMBL/GenBank/DDBJ whole genome shotgun (WGS) entry which is preliminary data.</text>
</comment>
<keyword evidence="4 6" id="KW-1133">Transmembrane helix</keyword>
<name>A0ABT9VWF8_9BACI</name>
<evidence type="ECO:0000256" key="1">
    <source>
        <dbReference type="ARBA" id="ARBA00004651"/>
    </source>
</evidence>
<keyword evidence="3 6" id="KW-0812">Transmembrane</keyword>
<dbReference type="RefSeq" id="WP_307392048.1">
    <property type="nucleotide sequence ID" value="NZ_BAAADK010000045.1"/>
</dbReference>
<proteinExistence type="predicted"/>
<dbReference type="EMBL" id="JAUSTY010000004">
    <property type="protein sequence ID" value="MDQ0165230.1"/>
    <property type="molecule type" value="Genomic_DNA"/>
</dbReference>
<evidence type="ECO:0000256" key="4">
    <source>
        <dbReference type="ARBA" id="ARBA00022989"/>
    </source>
</evidence>
<evidence type="ECO:0000256" key="2">
    <source>
        <dbReference type="ARBA" id="ARBA00022475"/>
    </source>
</evidence>
<gene>
    <name evidence="8" type="ORF">J2S11_001130</name>
</gene>
<organism evidence="8 9">
    <name type="scientific">Caldalkalibacillus horti</name>
    <dbReference type="NCBI Taxonomy" id="77523"/>
    <lineage>
        <taxon>Bacteria</taxon>
        <taxon>Bacillati</taxon>
        <taxon>Bacillota</taxon>
        <taxon>Bacilli</taxon>
        <taxon>Bacillales</taxon>
        <taxon>Bacillaceae</taxon>
        <taxon>Caldalkalibacillus</taxon>
    </lineage>
</organism>
<sequence>MDTRDFTEEDIVPAGFWIRLWATLLDSIIIFLPINIVLFFLFQIDFAEDISRLLSSLYYLLLPLFWSGQTVGKAICRIRIVKTNGEDVHIGNMLLRVIVSGIIYGITFGIAAIVSVVMVCVREDKRALHDLIAGTCVTYTD</sequence>
<keyword evidence="9" id="KW-1185">Reference proteome</keyword>
<dbReference type="PANTHER" id="PTHR36115:SF9">
    <property type="entry name" value="LMO1584 PROTEIN"/>
    <property type="match status" value="1"/>
</dbReference>
<evidence type="ECO:0000313" key="9">
    <source>
        <dbReference type="Proteomes" id="UP001235840"/>
    </source>
</evidence>
<evidence type="ECO:0000313" key="8">
    <source>
        <dbReference type="EMBL" id="MDQ0165230.1"/>
    </source>
</evidence>
<dbReference type="InterPro" id="IPR051791">
    <property type="entry name" value="Pra-immunoreactive"/>
</dbReference>
<keyword evidence="5 6" id="KW-0472">Membrane</keyword>
<feature type="transmembrane region" description="Helical" evidence="6">
    <location>
        <begin position="95"/>
        <end position="121"/>
    </location>
</feature>
<dbReference type="InterPro" id="IPR010432">
    <property type="entry name" value="RDD"/>
</dbReference>
<protein>
    <submittedName>
        <fullName evidence="8">RDD family membrane protein YckC</fullName>
    </submittedName>
</protein>
<evidence type="ECO:0000256" key="3">
    <source>
        <dbReference type="ARBA" id="ARBA00022692"/>
    </source>
</evidence>
<evidence type="ECO:0000256" key="6">
    <source>
        <dbReference type="SAM" id="Phobius"/>
    </source>
</evidence>
<dbReference type="Pfam" id="PF06271">
    <property type="entry name" value="RDD"/>
    <property type="match status" value="1"/>
</dbReference>